<dbReference type="GO" id="GO:0019622">
    <property type="term" value="P:3-(3-hydroxy)phenylpropionate catabolic process"/>
    <property type="evidence" value="ECO:0007669"/>
    <property type="project" value="TreeGrafter"/>
</dbReference>
<evidence type="ECO:0000313" key="3">
    <source>
        <dbReference type="EMBL" id="APE35851.1"/>
    </source>
</evidence>
<dbReference type="PANTHER" id="PTHR43476">
    <property type="entry name" value="3-(3-HYDROXY-PHENYL)PROPIONATE/3-HYDROXYCINNAMIC ACID HYDROXYLASE"/>
    <property type="match status" value="1"/>
</dbReference>
<dbReference type="GO" id="GO:0008688">
    <property type="term" value="F:3-(3-hydroxyphenyl)propionate hydroxylase activity"/>
    <property type="evidence" value="ECO:0007669"/>
    <property type="project" value="TreeGrafter"/>
</dbReference>
<evidence type="ECO:0000256" key="1">
    <source>
        <dbReference type="ARBA" id="ARBA00023002"/>
    </source>
</evidence>
<dbReference type="Proteomes" id="UP000183810">
    <property type="component" value="Chromosome"/>
</dbReference>
<dbReference type="Pfam" id="PF01494">
    <property type="entry name" value="FAD_binding_3"/>
    <property type="match status" value="1"/>
</dbReference>
<reference evidence="3" key="1">
    <citation type="submission" date="2016-11" db="EMBL/GenBank/DDBJ databases">
        <authorList>
            <person name="Jaros S."/>
            <person name="Januszkiewicz K."/>
            <person name="Wedrychowicz H."/>
        </authorList>
    </citation>
    <scope>NUCLEOTIDE SEQUENCE [LARGE SCALE GENOMIC DNA]</scope>
    <source>
        <strain evidence="3">Y48</strain>
    </source>
</reference>
<name>A0A1J0VUW5_9NOCA</name>
<dbReference type="InterPro" id="IPR036188">
    <property type="entry name" value="FAD/NAD-bd_sf"/>
</dbReference>
<proteinExistence type="predicted"/>
<dbReference type="Gene3D" id="3.40.30.120">
    <property type="match status" value="1"/>
</dbReference>
<keyword evidence="3" id="KW-0503">Monooxygenase</keyword>
<dbReference type="Gene3D" id="3.30.70.2450">
    <property type="match status" value="1"/>
</dbReference>
<dbReference type="AlphaFoldDB" id="A0A1J0VUW5"/>
<dbReference type="KEGG" id="nsl:BOX37_19990"/>
<protein>
    <submittedName>
        <fullName evidence="3">Monooxygenase</fullName>
    </submittedName>
</protein>
<dbReference type="PRINTS" id="PR00420">
    <property type="entry name" value="RNGMNOXGNASE"/>
</dbReference>
<feature type="domain" description="FAD-binding" evidence="2">
    <location>
        <begin position="9"/>
        <end position="346"/>
    </location>
</feature>
<dbReference type="NCBIfam" id="NF004829">
    <property type="entry name" value="PRK06183.1-3"/>
    <property type="match status" value="1"/>
</dbReference>
<accession>A0A1J0VUW5</accession>
<dbReference type="Gene3D" id="3.50.50.60">
    <property type="entry name" value="FAD/NAD(P)-binding domain"/>
    <property type="match status" value="1"/>
</dbReference>
<keyword evidence="4" id="KW-1185">Reference proteome</keyword>
<dbReference type="InterPro" id="IPR050631">
    <property type="entry name" value="PheA/TfdB_FAD_monoxygenase"/>
</dbReference>
<evidence type="ECO:0000313" key="4">
    <source>
        <dbReference type="Proteomes" id="UP000183810"/>
    </source>
</evidence>
<dbReference type="PANTHER" id="PTHR43476:SF3">
    <property type="entry name" value="FAD-BINDING MONOOXYGENASE"/>
    <property type="match status" value="1"/>
</dbReference>
<dbReference type="GO" id="GO:0071949">
    <property type="term" value="F:FAD binding"/>
    <property type="evidence" value="ECO:0007669"/>
    <property type="project" value="InterPro"/>
</dbReference>
<keyword evidence="1" id="KW-0560">Oxidoreductase</keyword>
<dbReference type="EMBL" id="CP018082">
    <property type="protein sequence ID" value="APE35851.1"/>
    <property type="molecule type" value="Genomic_DNA"/>
</dbReference>
<dbReference type="SUPFAM" id="SSF51905">
    <property type="entry name" value="FAD/NAD(P)-binding domain"/>
    <property type="match status" value="1"/>
</dbReference>
<evidence type="ECO:0000259" key="2">
    <source>
        <dbReference type="Pfam" id="PF01494"/>
    </source>
</evidence>
<dbReference type="RefSeq" id="WP_071929039.1">
    <property type="nucleotide sequence ID" value="NZ_CP018082.1"/>
</dbReference>
<dbReference type="InterPro" id="IPR002938">
    <property type="entry name" value="FAD-bd"/>
</dbReference>
<sequence length="532" mass="58090">MAPVKSPDETEVVICGAGPVGLTAAALLAARGVDVVVVEQNQSTSDEPKAISIDDESLRVYQRAGIVDEVLPIVVPGTGTRYYDRHGAPLFQARGPQPFRLGYPFKNPFAQPDLERVLVKALGQMPNASLRFGVEVTGFGQSADSVRVHAHTDSGPVALDAAYVLGCDGGRSVTRLGQGIEMTGRSYPDVWLVADTLDDPHTERFAMHHGDPARPHVIVPGLDGRCRYEFRLFDGEGTPGQVPSFELIRALVAPYRDLTPAQIERAVNYRFNAVIADEWMVGRTFLLGDAAHMMPPFAGQGLNSGIRDAANLTWKIADVLAGRLAPSVLTSYQRERAAHAQATVRMSERLGRVVMTTSARVAERRDAVIERALGTEEGRAYLEQMRYRPAQRFTEGLVLDADRHHGVGVALGQPLVFDTAHHRVARLDDVLGMDWALIGVDVDEQAWEAAEPVVRQLGTTTALLALGEYLPRTRRRVLIDIDGAAAREFEPYAGQFVLLRPDRVVAAAWCPDRTTDTVTAISTWTERALSHG</sequence>
<gene>
    <name evidence="3" type="ORF">BOX37_19990</name>
</gene>
<organism evidence="3 4">
    <name type="scientific">Nocardia mangyaensis</name>
    <dbReference type="NCBI Taxonomy" id="2213200"/>
    <lineage>
        <taxon>Bacteria</taxon>
        <taxon>Bacillati</taxon>
        <taxon>Actinomycetota</taxon>
        <taxon>Actinomycetes</taxon>
        <taxon>Mycobacteriales</taxon>
        <taxon>Nocardiaceae</taxon>
        <taxon>Nocardia</taxon>
    </lineage>
</organism>